<accession>A0A2A6C680</accession>
<sequence length="64" mass="7257">MFFLKKINYQNARIPAVTTASAPTNSTDVTFLALHAKFQRQLCDDSTLMPADYNVYNDENKIAE</sequence>
<dbReference type="EnsemblMetazoa" id="PPA43623.1">
    <property type="protein sequence ID" value="PPA43623.1"/>
    <property type="gene ID" value="WBGene00281992"/>
</dbReference>
<reference evidence="1" key="2">
    <citation type="submission" date="2022-06" db="UniProtKB">
        <authorList>
            <consortium name="EnsemblMetazoa"/>
        </authorList>
    </citation>
    <scope>IDENTIFICATION</scope>
    <source>
        <strain evidence="1">PS312</strain>
    </source>
</reference>
<name>A0A2A6C680_PRIPA</name>
<dbReference type="AlphaFoldDB" id="A0A2A6C680"/>
<gene>
    <name evidence="1" type="primary">WBGene00281992</name>
</gene>
<protein>
    <submittedName>
        <fullName evidence="1">Uncharacterized protein</fullName>
    </submittedName>
</protein>
<keyword evidence="2" id="KW-1185">Reference proteome</keyword>
<evidence type="ECO:0000313" key="2">
    <source>
        <dbReference type="Proteomes" id="UP000005239"/>
    </source>
</evidence>
<reference evidence="2" key="1">
    <citation type="journal article" date="2008" name="Nat. Genet.">
        <title>The Pristionchus pacificus genome provides a unique perspective on nematode lifestyle and parasitism.</title>
        <authorList>
            <person name="Dieterich C."/>
            <person name="Clifton S.W."/>
            <person name="Schuster L.N."/>
            <person name="Chinwalla A."/>
            <person name="Delehaunty K."/>
            <person name="Dinkelacker I."/>
            <person name="Fulton L."/>
            <person name="Fulton R."/>
            <person name="Godfrey J."/>
            <person name="Minx P."/>
            <person name="Mitreva M."/>
            <person name="Roeseler W."/>
            <person name="Tian H."/>
            <person name="Witte H."/>
            <person name="Yang S.P."/>
            <person name="Wilson R.K."/>
            <person name="Sommer R.J."/>
        </authorList>
    </citation>
    <scope>NUCLEOTIDE SEQUENCE [LARGE SCALE GENOMIC DNA]</scope>
    <source>
        <strain evidence="2">PS312</strain>
    </source>
</reference>
<dbReference type="Proteomes" id="UP000005239">
    <property type="component" value="Unassembled WGS sequence"/>
</dbReference>
<proteinExistence type="predicted"/>
<organism evidence="1 2">
    <name type="scientific">Pristionchus pacificus</name>
    <name type="common">Parasitic nematode worm</name>
    <dbReference type="NCBI Taxonomy" id="54126"/>
    <lineage>
        <taxon>Eukaryota</taxon>
        <taxon>Metazoa</taxon>
        <taxon>Ecdysozoa</taxon>
        <taxon>Nematoda</taxon>
        <taxon>Chromadorea</taxon>
        <taxon>Rhabditida</taxon>
        <taxon>Rhabditina</taxon>
        <taxon>Diplogasteromorpha</taxon>
        <taxon>Diplogasteroidea</taxon>
        <taxon>Neodiplogasteridae</taxon>
        <taxon>Pristionchus</taxon>
    </lineage>
</organism>
<accession>A0A8R1YYK6</accession>
<evidence type="ECO:0000313" key="1">
    <source>
        <dbReference type="EnsemblMetazoa" id="PPA43623.1"/>
    </source>
</evidence>